<dbReference type="PANTHER" id="PTHR31009">
    <property type="entry name" value="S-ADENOSYL-L-METHIONINE:CARBOXYL METHYLTRANSFERASE FAMILY PROTEIN"/>
    <property type="match status" value="1"/>
</dbReference>
<gene>
    <name evidence="2" type="ORF">ILEXP_LOCUS12623</name>
</gene>
<dbReference type="InterPro" id="IPR029063">
    <property type="entry name" value="SAM-dependent_MTases_sf"/>
</dbReference>
<dbReference type="Gene3D" id="3.40.50.150">
    <property type="entry name" value="Vaccinia Virus protein VP39"/>
    <property type="match status" value="1"/>
</dbReference>
<evidence type="ECO:0000313" key="2">
    <source>
        <dbReference type="EMBL" id="CAK9144850.1"/>
    </source>
</evidence>
<dbReference type="EMBL" id="CAUOFW020001425">
    <property type="protein sequence ID" value="CAK9144850.1"/>
    <property type="molecule type" value="Genomic_DNA"/>
</dbReference>
<name>A0ABC8RJU2_9AQUA</name>
<accession>A0ABC8RJU2</accession>
<comment type="similarity">
    <text evidence="1">Belongs to the methyltransferase superfamily. Type-7 methyltransferase family.</text>
</comment>
<evidence type="ECO:0000256" key="1">
    <source>
        <dbReference type="ARBA" id="ARBA00007967"/>
    </source>
</evidence>
<dbReference type="InterPro" id="IPR005299">
    <property type="entry name" value="MeTrfase_7"/>
</dbReference>
<comment type="caution">
    <text evidence="2">The sequence shown here is derived from an EMBL/GenBank/DDBJ whole genome shotgun (WGS) entry which is preliminary data.</text>
</comment>
<dbReference type="Pfam" id="PF03492">
    <property type="entry name" value="Methyltransf_7"/>
    <property type="match status" value="1"/>
</dbReference>
<organism evidence="2 3">
    <name type="scientific">Ilex paraguariensis</name>
    <name type="common">yerba mate</name>
    <dbReference type="NCBI Taxonomy" id="185542"/>
    <lineage>
        <taxon>Eukaryota</taxon>
        <taxon>Viridiplantae</taxon>
        <taxon>Streptophyta</taxon>
        <taxon>Embryophyta</taxon>
        <taxon>Tracheophyta</taxon>
        <taxon>Spermatophyta</taxon>
        <taxon>Magnoliopsida</taxon>
        <taxon>eudicotyledons</taxon>
        <taxon>Gunneridae</taxon>
        <taxon>Pentapetalae</taxon>
        <taxon>asterids</taxon>
        <taxon>campanulids</taxon>
        <taxon>Aquifoliales</taxon>
        <taxon>Aquifoliaceae</taxon>
        <taxon>Ilex</taxon>
    </lineage>
</organism>
<proteinExistence type="inferred from homology"/>
<sequence>MVLTFIGRSLEDPTCEDCCCPWDLLTKSLLDLEAEDTNMLTNMRWFQGLVKEADIDSFHMPYYTPYKDEMESIIQKEGSFSINRLEVFEETLVDVMKHNENDREYMSEKNTIIAIFAAKGMS</sequence>
<keyword evidence="3" id="KW-1185">Reference proteome</keyword>
<dbReference type="AlphaFoldDB" id="A0ABC8RJU2"/>
<reference evidence="2 3" key="1">
    <citation type="submission" date="2024-02" db="EMBL/GenBank/DDBJ databases">
        <authorList>
            <person name="Vignale AGUSTIN F."/>
            <person name="Sosa J E."/>
            <person name="Modenutti C."/>
        </authorList>
    </citation>
    <scope>NUCLEOTIDE SEQUENCE [LARGE SCALE GENOMIC DNA]</scope>
</reference>
<evidence type="ECO:0000313" key="3">
    <source>
        <dbReference type="Proteomes" id="UP001642360"/>
    </source>
</evidence>
<dbReference type="SUPFAM" id="SSF53335">
    <property type="entry name" value="S-adenosyl-L-methionine-dependent methyltransferases"/>
    <property type="match status" value="1"/>
</dbReference>
<dbReference type="Proteomes" id="UP001642360">
    <property type="component" value="Unassembled WGS sequence"/>
</dbReference>
<protein>
    <submittedName>
        <fullName evidence="2">Uncharacterized protein</fullName>
    </submittedName>
</protein>